<feature type="region of interest" description="Disordered" evidence="1">
    <location>
        <begin position="28"/>
        <end position="89"/>
    </location>
</feature>
<dbReference type="AlphaFoldDB" id="A0A165EY75"/>
<dbReference type="InterPro" id="IPR036864">
    <property type="entry name" value="Zn2-C6_fun-type_DNA-bd_sf"/>
</dbReference>
<dbReference type="CDD" id="cd00067">
    <property type="entry name" value="GAL4"/>
    <property type="match status" value="1"/>
</dbReference>
<protein>
    <recommendedName>
        <fullName evidence="2">Zn(2)-C6 fungal-type domain-containing protein</fullName>
    </recommendedName>
</protein>
<accession>A0A165EY75</accession>
<name>A0A165EY75_EXIGL</name>
<evidence type="ECO:0000259" key="2">
    <source>
        <dbReference type="PROSITE" id="PS50048"/>
    </source>
</evidence>
<reference evidence="3 4" key="1">
    <citation type="journal article" date="2016" name="Mol. Biol. Evol.">
        <title>Comparative Genomics of Early-Diverging Mushroom-Forming Fungi Provides Insights into the Origins of Lignocellulose Decay Capabilities.</title>
        <authorList>
            <person name="Nagy L.G."/>
            <person name="Riley R."/>
            <person name="Tritt A."/>
            <person name="Adam C."/>
            <person name="Daum C."/>
            <person name="Floudas D."/>
            <person name="Sun H."/>
            <person name="Yadav J.S."/>
            <person name="Pangilinan J."/>
            <person name="Larsson K.H."/>
            <person name="Matsuura K."/>
            <person name="Barry K."/>
            <person name="Labutti K."/>
            <person name="Kuo R."/>
            <person name="Ohm R.A."/>
            <person name="Bhattacharya S.S."/>
            <person name="Shirouzu T."/>
            <person name="Yoshinaga Y."/>
            <person name="Martin F.M."/>
            <person name="Grigoriev I.V."/>
            <person name="Hibbett D.S."/>
        </authorList>
    </citation>
    <scope>NUCLEOTIDE SEQUENCE [LARGE SCALE GENOMIC DNA]</scope>
    <source>
        <strain evidence="3 4">HHB12029</strain>
    </source>
</reference>
<dbReference type="GO" id="GO:0008270">
    <property type="term" value="F:zinc ion binding"/>
    <property type="evidence" value="ECO:0007669"/>
    <property type="project" value="InterPro"/>
</dbReference>
<dbReference type="OrthoDB" id="39175at2759"/>
<organism evidence="3 4">
    <name type="scientific">Exidia glandulosa HHB12029</name>
    <dbReference type="NCBI Taxonomy" id="1314781"/>
    <lineage>
        <taxon>Eukaryota</taxon>
        <taxon>Fungi</taxon>
        <taxon>Dikarya</taxon>
        <taxon>Basidiomycota</taxon>
        <taxon>Agaricomycotina</taxon>
        <taxon>Agaricomycetes</taxon>
        <taxon>Auriculariales</taxon>
        <taxon>Exidiaceae</taxon>
        <taxon>Exidia</taxon>
    </lineage>
</organism>
<dbReference type="PROSITE" id="PS00463">
    <property type="entry name" value="ZN2_CY6_FUNGAL_1"/>
    <property type="match status" value="1"/>
</dbReference>
<dbReference type="Proteomes" id="UP000077266">
    <property type="component" value="Unassembled WGS sequence"/>
</dbReference>
<feature type="domain" description="Zn(2)-C6 fungal-type" evidence="2">
    <location>
        <begin position="93"/>
        <end position="125"/>
    </location>
</feature>
<feature type="compositionally biased region" description="Low complexity" evidence="1">
    <location>
        <begin position="67"/>
        <end position="81"/>
    </location>
</feature>
<gene>
    <name evidence="3" type="ORF">EXIGLDRAFT_723225</name>
</gene>
<keyword evidence="4" id="KW-1185">Reference proteome</keyword>
<dbReference type="InParanoid" id="A0A165EY75"/>
<dbReference type="GO" id="GO:0000981">
    <property type="term" value="F:DNA-binding transcription factor activity, RNA polymerase II-specific"/>
    <property type="evidence" value="ECO:0007669"/>
    <property type="project" value="InterPro"/>
</dbReference>
<dbReference type="SUPFAM" id="SSF57701">
    <property type="entry name" value="Zn2/Cys6 DNA-binding domain"/>
    <property type="match status" value="1"/>
</dbReference>
<feature type="compositionally biased region" description="Basic residues" evidence="1">
    <location>
        <begin position="44"/>
        <end position="54"/>
    </location>
</feature>
<evidence type="ECO:0000256" key="1">
    <source>
        <dbReference type="SAM" id="MobiDB-lite"/>
    </source>
</evidence>
<dbReference type="Gene3D" id="4.10.240.10">
    <property type="entry name" value="Zn(2)-C6 fungal-type DNA-binding domain"/>
    <property type="match status" value="1"/>
</dbReference>
<proteinExistence type="predicted"/>
<dbReference type="PROSITE" id="PS50048">
    <property type="entry name" value="ZN2_CY6_FUNGAL_2"/>
    <property type="match status" value="1"/>
</dbReference>
<sequence>MHCDLTLGALGITAPRLAPTRGWILHGTTYSTTSTPPRPEPRHFRYRSRRRPFRHPSTLDIRPRPQFPSSSLFSPSLAPRSHTFAGRSDRPRACTRCKRLKVRCENVNGTRPCKRCRNANAECVTAQRKQRP</sequence>
<feature type="non-terminal residue" evidence="3">
    <location>
        <position position="132"/>
    </location>
</feature>
<evidence type="ECO:0000313" key="3">
    <source>
        <dbReference type="EMBL" id="KZV87958.1"/>
    </source>
</evidence>
<dbReference type="InterPro" id="IPR001138">
    <property type="entry name" value="Zn2Cys6_DnaBD"/>
</dbReference>
<dbReference type="EMBL" id="KV426111">
    <property type="protein sequence ID" value="KZV87958.1"/>
    <property type="molecule type" value="Genomic_DNA"/>
</dbReference>
<evidence type="ECO:0000313" key="4">
    <source>
        <dbReference type="Proteomes" id="UP000077266"/>
    </source>
</evidence>
<dbReference type="Pfam" id="PF00172">
    <property type="entry name" value="Zn_clus"/>
    <property type="match status" value="1"/>
</dbReference>